<evidence type="ECO:0000313" key="1">
    <source>
        <dbReference type="EMBL" id="MCG2590557.1"/>
    </source>
</evidence>
<organism evidence="1 2">
    <name type="scientific">Rhodohalobacter sulfatireducens</name>
    <dbReference type="NCBI Taxonomy" id="2911366"/>
    <lineage>
        <taxon>Bacteria</taxon>
        <taxon>Pseudomonadati</taxon>
        <taxon>Balneolota</taxon>
        <taxon>Balneolia</taxon>
        <taxon>Balneolales</taxon>
        <taxon>Balneolaceae</taxon>
        <taxon>Rhodohalobacter</taxon>
    </lineage>
</organism>
<dbReference type="Proteomes" id="UP001165366">
    <property type="component" value="Unassembled WGS sequence"/>
</dbReference>
<dbReference type="EMBL" id="JAKLWS010000035">
    <property type="protein sequence ID" value="MCG2590557.1"/>
    <property type="molecule type" value="Genomic_DNA"/>
</dbReference>
<keyword evidence="2" id="KW-1185">Reference proteome</keyword>
<gene>
    <name evidence="1" type="ORF">L6773_18425</name>
</gene>
<evidence type="ECO:0000313" key="2">
    <source>
        <dbReference type="Proteomes" id="UP001165366"/>
    </source>
</evidence>
<proteinExistence type="predicted"/>
<comment type="caution">
    <text evidence="1">The sequence shown here is derived from an EMBL/GenBank/DDBJ whole genome shotgun (WGS) entry which is preliminary data.</text>
</comment>
<reference evidence="1" key="1">
    <citation type="submission" date="2022-01" db="EMBL/GenBank/DDBJ databases">
        <authorList>
            <person name="Wang Y."/>
        </authorList>
    </citation>
    <scope>NUCLEOTIDE SEQUENCE</scope>
    <source>
        <strain evidence="1">WB101</strain>
    </source>
</reference>
<name>A0ABS9KIE1_9BACT</name>
<protein>
    <submittedName>
        <fullName evidence="1">Uncharacterized protein</fullName>
    </submittedName>
</protein>
<dbReference type="RefSeq" id="WP_237855987.1">
    <property type="nucleotide sequence ID" value="NZ_JAKLWS010000035.1"/>
</dbReference>
<sequence>MNNYNTSEIADNTQLKKIGESIETRYILKIHMGNLNCEVDTETNYID</sequence>
<accession>A0ABS9KIE1</accession>
<reference evidence="1" key="2">
    <citation type="submission" date="2024-05" db="EMBL/GenBank/DDBJ databases">
        <title>Rhodohalobacter halophilus gen. nov., sp. nov., a moderately halophilic member of the family Balneolaceae.</title>
        <authorList>
            <person name="Xia J."/>
        </authorList>
    </citation>
    <scope>NUCLEOTIDE SEQUENCE</scope>
    <source>
        <strain evidence="1">WB101</strain>
    </source>
</reference>